<dbReference type="EMBL" id="HACG01007736">
    <property type="protein sequence ID" value="CEK54601.1"/>
    <property type="molecule type" value="Transcribed_RNA"/>
</dbReference>
<protein>
    <submittedName>
        <fullName evidence="1">Uncharacterized protein</fullName>
    </submittedName>
</protein>
<dbReference type="AlphaFoldDB" id="A0A0B6YFN2"/>
<feature type="non-terminal residue" evidence="1">
    <location>
        <position position="1"/>
    </location>
</feature>
<organism evidence="1">
    <name type="scientific">Arion vulgaris</name>
    <dbReference type="NCBI Taxonomy" id="1028688"/>
    <lineage>
        <taxon>Eukaryota</taxon>
        <taxon>Metazoa</taxon>
        <taxon>Spiralia</taxon>
        <taxon>Lophotrochozoa</taxon>
        <taxon>Mollusca</taxon>
        <taxon>Gastropoda</taxon>
        <taxon>Heterobranchia</taxon>
        <taxon>Euthyneura</taxon>
        <taxon>Panpulmonata</taxon>
        <taxon>Eupulmonata</taxon>
        <taxon>Stylommatophora</taxon>
        <taxon>Helicina</taxon>
        <taxon>Arionoidea</taxon>
        <taxon>Arionidae</taxon>
        <taxon>Arion</taxon>
    </lineage>
</organism>
<sequence length="55" mass="6241">SCISSHIQLLNNISVKESKNEVLTSLKRILPRMVLSLSAELTRHMSRVLHNTQTL</sequence>
<name>A0A0B6YFN2_9EUPU</name>
<reference evidence="1" key="1">
    <citation type="submission" date="2014-12" db="EMBL/GenBank/DDBJ databases">
        <title>Insight into the proteome of Arion vulgaris.</title>
        <authorList>
            <person name="Aradska J."/>
            <person name="Bulat T."/>
            <person name="Smidak R."/>
            <person name="Sarate P."/>
            <person name="Gangsoo J."/>
            <person name="Sialana F."/>
            <person name="Bilban M."/>
            <person name="Lubec G."/>
        </authorList>
    </citation>
    <scope>NUCLEOTIDE SEQUENCE</scope>
    <source>
        <tissue evidence="1">Skin</tissue>
    </source>
</reference>
<gene>
    <name evidence="1" type="primary">ORF23217</name>
</gene>
<evidence type="ECO:0000313" key="1">
    <source>
        <dbReference type="EMBL" id="CEK54601.1"/>
    </source>
</evidence>
<accession>A0A0B6YFN2</accession>
<proteinExistence type="predicted"/>